<sequence>MACGYVDDFCLSRVGRIASLSFLDLSECPKITANGLASLSHLRNLRYLSLDDNPLLEHRELVSLLLEDKLPHLYIQGVEYVGQLPADSLRRILALAPPNENPLSEDNRETGDSTLTLPTSKDEILSLNQGPPPTDSEARLPHKTKMDDNTGMDYRDLRKLVIE</sequence>
<organism evidence="2 3">
    <name type="scientific">Protopolystoma xenopodis</name>
    <dbReference type="NCBI Taxonomy" id="117903"/>
    <lineage>
        <taxon>Eukaryota</taxon>
        <taxon>Metazoa</taxon>
        <taxon>Spiralia</taxon>
        <taxon>Lophotrochozoa</taxon>
        <taxon>Platyhelminthes</taxon>
        <taxon>Monogenea</taxon>
        <taxon>Polyopisthocotylea</taxon>
        <taxon>Polystomatidea</taxon>
        <taxon>Polystomatidae</taxon>
        <taxon>Protopolystoma</taxon>
    </lineage>
</organism>
<evidence type="ECO:0000313" key="2">
    <source>
        <dbReference type="EMBL" id="VEL21982.1"/>
    </source>
</evidence>
<evidence type="ECO:0000313" key="3">
    <source>
        <dbReference type="Proteomes" id="UP000784294"/>
    </source>
</evidence>
<dbReference type="Gene3D" id="3.80.10.10">
    <property type="entry name" value="Ribonuclease Inhibitor"/>
    <property type="match status" value="1"/>
</dbReference>
<reference evidence="2" key="1">
    <citation type="submission" date="2018-11" db="EMBL/GenBank/DDBJ databases">
        <authorList>
            <consortium name="Pathogen Informatics"/>
        </authorList>
    </citation>
    <scope>NUCLEOTIDE SEQUENCE</scope>
</reference>
<evidence type="ECO:0008006" key="4">
    <source>
        <dbReference type="Google" id="ProtNLM"/>
    </source>
</evidence>
<proteinExistence type="predicted"/>
<dbReference type="AlphaFoldDB" id="A0A3S5BWQ5"/>
<feature type="compositionally biased region" description="Basic and acidic residues" evidence="1">
    <location>
        <begin position="136"/>
        <end position="151"/>
    </location>
</feature>
<dbReference type="EMBL" id="CAAALY010054085">
    <property type="protein sequence ID" value="VEL21982.1"/>
    <property type="molecule type" value="Genomic_DNA"/>
</dbReference>
<gene>
    <name evidence="2" type="ORF">PXEA_LOCUS15422</name>
</gene>
<dbReference type="SUPFAM" id="SSF52047">
    <property type="entry name" value="RNI-like"/>
    <property type="match status" value="1"/>
</dbReference>
<dbReference type="InterPro" id="IPR032675">
    <property type="entry name" value="LRR_dom_sf"/>
</dbReference>
<feature type="region of interest" description="Disordered" evidence="1">
    <location>
        <begin position="98"/>
        <end position="151"/>
    </location>
</feature>
<comment type="caution">
    <text evidence="2">The sequence shown here is derived from an EMBL/GenBank/DDBJ whole genome shotgun (WGS) entry which is preliminary data.</text>
</comment>
<evidence type="ECO:0000256" key="1">
    <source>
        <dbReference type="SAM" id="MobiDB-lite"/>
    </source>
</evidence>
<keyword evidence="3" id="KW-1185">Reference proteome</keyword>
<dbReference type="Proteomes" id="UP000784294">
    <property type="component" value="Unassembled WGS sequence"/>
</dbReference>
<name>A0A3S5BWQ5_9PLAT</name>
<protein>
    <recommendedName>
        <fullName evidence="4">Mitochondrial ATP synthase regulatory component factor B</fullName>
    </recommendedName>
</protein>
<accession>A0A3S5BWQ5</accession>
<dbReference type="OrthoDB" id="1708588at2759"/>